<keyword evidence="2" id="KW-1185">Reference proteome</keyword>
<dbReference type="EMBL" id="QQWG01000004">
    <property type="protein sequence ID" value="RRG22970.1"/>
    <property type="molecule type" value="Genomic_DNA"/>
</dbReference>
<reference evidence="1 2" key="1">
    <citation type="submission" date="2018-07" db="EMBL/GenBank/DDBJ databases">
        <title>Draft genome sequence of Ancylomarina sp. M1P.</title>
        <authorList>
            <person name="Yadav S."/>
            <person name="Villanueva L."/>
            <person name="Damste J.S.S."/>
        </authorList>
    </citation>
    <scope>NUCLEOTIDE SEQUENCE [LARGE SCALE GENOMIC DNA]</scope>
    <source>
        <strain evidence="1 2">M1P</strain>
    </source>
</reference>
<evidence type="ECO:0008006" key="3">
    <source>
        <dbReference type="Google" id="ProtNLM"/>
    </source>
</evidence>
<organism evidence="1 2">
    <name type="scientific">Ancylomarina euxinus</name>
    <dbReference type="NCBI Taxonomy" id="2283627"/>
    <lineage>
        <taxon>Bacteria</taxon>
        <taxon>Pseudomonadati</taxon>
        <taxon>Bacteroidota</taxon>
        <taxon>Bacteroidia</taxon>
        <taxon>Marinilabiliales</taxon>
        <taxon>Marinifilaceae</taxon>
        <taxon>Ancylomarina</taxon>
    </lineage>
</organism>
<sequence length="153" mass="17480">MFSVNSCNNDDDDDDDDNKISSYVGTWQLTDEGGLEKQVLVITESTFKMTMKLYFEDQWVDIMLVEGSYTVDGNMFTLTITRLGMIADEETLEMVYFTPDDPEWDLLLGDEFEIEGRFEAKFVVSGNKLTIITDDNDDGVFDPIEEGETFTKI</sequence>
<protein>
    <recommendedName>
        <fullName evidence="3">Lipocalin-like domain-containing protein</fullName>
    </recommendedName>
</protein>
<gene>
    <name evidence="1" type="ORF">DWB61_05900</name>
</gene>
<name>A0A425Y3W8_9BACT</name>
<evidence type="ECO:0000313" key="2">
    <source>
        <dbReference type="Proteomes" id="UP000285794"/>
    </source>
</evidence>
<proteinExistence type="predicted"/>
<dbReference type="Proteomes" id="UP000285794">
    <property type="component" value="Unassembled WGS sequence"/>
</dbReference>
<dbReference type="AlphaFoldDB" id="A0A425Y3W8"/>
<accession>A0A425Y3W8</accession>
<evidence type="ECO:0000313" key="1">
    <source>
        <dbReference type="EMBL" id="RRG22970.1"/>
    </source>
</evidence>
<comment type="caution">
    <text evidence="1">The sequence shown here is derived from an EMBL/GenBank/DDBJ whole genome shotgun (WGS) entry which is preliminary data.</text>
</comment>